<reference evidence="3" key="2">
    <citation type="submission" date="2025-08" db="UniProtKB">
        <authorList>
            <consortium name="Ensembl"/>
        </authorList>
    </citation>
    <scope>IDENTIFICATION</scope>
</reference>
<protein>
    <recommendedName>
        <fullName evidence="2">Ig-like domain-containing protein</fullName>
    </recommendedName>
</protein>
<evidence type="ECO:0000313" key="3">
    <source>
        <dbReference type="Ensembl" id="ENSCAFP00030041403.1"/>
    </source>
</evidence>
<accession>A0A8C0PGL2</accession>
<dbReference type="SUPFAM" id="SSF48726">
    <property type="entry name" value="Immunoglobulin"/>
    <property type="match status" value="1"/>
</dbReference>
<dbReference type="PROSITE" id="PS50835">
    <property type="entry name" value="IG_LIKE"/>
    <property type="match status" value="1"/>
</dbReference>
<feature type="chain" id="PRO_5034088289" description="Ig-like domain-containing protein" evidence="1">
    <location>
        <begin position="24"/>
        <end position="131"/>
    </location>
</feature>
<dbReference type="Ensembl" id="ENSCAFT00030047351.1">
    <property type="protein sequence ID" value="ENSCAFP00030041403.1"/>
    <property type="gene ID" value="ENSCAFG00030025638.1"/>
</dbReference>
<dbReference type="InterPro" id="IPR003599">
    <property type="entry name" value="Ig_sub"/>
</dbReference>
<dbReference type="Gene3D" id="2.60.40.10">
    <property type="entry name" value="Immunoglobulins"/>
    <property type="match status" value="1"/>
</dbReference>
<evidence type="ECO:0000256" key="1">
    <source>
        <dbReference type="SAM" id="SignalP"/>
    </source>
</evidence>
<feature type="domain" description="Ig-like" evidence="2">
    <location>
        <begin position="9"/>
        <end position="114"/>
    </location>
</feature>
<proteinExistence type="predicted"/>
<dbReference type="InterPro" id="IPR050150">
    <property type="entry name" value="IgV_Light_Chain"/>
</dbReference>
<organism evidence="3 4">
    <name type="scientific">Canis lupus familiaris</name>
    <name type="common">Dog</name>
    <name type="synonym">Canis familiaris</name>
    <dbReference type="NCBI Taxonomy" id="9615"/>
    <lineage>
        <taxon>Eukaryota</taxon>
        <taxon>Metazoa</taxon>
        <taxon>Chordata</taxon>
        <taxon>Craniata</taxon>
        <taxon>Vertebrata</taxon>
        <taxon>Euteleostomi</taxon>
        <taxon>Mammalia</taxon>
        <taxon>Eutheria</taxon>
        <taxon>Laurasiatheria</taxon>
        <taxon>Carnivora</taxon>
        <taxon>Caniformia</taxon>
        <taxon>Canidae</taxon>
        <taxon>Canis</taxon>
    </lineage>
</organism>
<evidence type="ECO:0000313" key="4">
    <source>
        <dbReference type="Proteomes" id="UP000694429"/>
    </source>
</evidence>
<dbReference type="InterPro" id="IPR007110">
    <property type="entry name" value="Ig-like_dom"/>
</dbReference>
<dbReference type="AlphaFoldDB" id="A0A8C0PGL2"/>
<keyword evidence="1" id="KW-0732">Signal</keyword>
<reference evidence="3" key="1">
    <citation type="submission" date="2019-03" db="EMBL/GenBank/DDBJ databases">
        <authorList>
            <person name="Warren W.C."/>
            <person name="Johnson G.S."/>
        </authorList>
    </citation>
    <scope>NUCLEOTIDE SEQUENCE [LARGE SCALE GENOMIC DNA]</scope>
    <source>
        <strain evidence="3">Basenji</strain>
    </source>
</reference>
<dbReference type="InterPro" id="IPR036179">
    <property type="entry name" value="Ig-like_dom_sf"/>
</dbReference>
<dbReference type="SMART" id="SM00409">
    <property type="entry name" value="IG"/>
    <property type="match status" value="1"/>
</dbReference>
<dbReference type="InterPro" id="IPR013783">
    <property type="entry name" value="Ig-like_fold"/>
</dbReference>
<dbReference type="Pfam" id="PF07686">
    <property type="entry name" value="V-set"/>
    <property type="match status" value="1"/>
</dbReference>
<sequence length="131" mass="13869">MTSNMAWSPLLLTLLAYCTGSWAQSVLTQPTSVSGSLGQRVTISCSGSTNNIGIVGASWYQQLPGKAPKLLVYSDGNRPSGVPDRFFPAPTLATQPTLTITGLQSEDEADYYCQSVDPTLGAHTVLWASGK</sequence>
<dbReference type="PANTHER" id="PTHR23267">
    <property type="entry name" value="IMMUNOGLOBULIN LIGHT CHAIN"/>
    <property type="match status" value="1"/>
</dbReference>
<name>A0A8C0PGL2_CANLF</name>
<dbReference type="InterPro" id="IPR013106">
    <property type="entry name" value="Ig_V-set"/>
</dbReference>
<feature type="signal peptide" evidence="1">
    <location>
        <begin position="1"/>
        <end position="23"/>
    </location>
</feature>
<evidence type="ECO:0000259" key="2">
    <source>
        <dbReference type="PROSITE" id="PS50835"/>
    </source>
</evidence>
<dbReference type="SMART" id="SM00406">
    <property type="entry name" value="IGv"/>
    <property type="match status" value="1"/>
</dbReference>
<dbReference type="Proteomes" id="UP000694429">
    <property type="component" value="Chromosome 26"/>
</dbReference>